<dbReference type="GO" id="GO:0000287">
    <property type="term" value="F:magnesium ion binding"/>
    <property type="evidence" value="ECO:0007669"/>
    <property type="project" value="InterPro"/>
</dbReference>
<evidence type="ECO:0000256" key="1">
    <source>
        <dbReference type="ARBA" id="ARBA00007812"/>
    </source>
</evidence>
<organism evidence="7 8">
    <name type="scientific">Schleiferilactobacillus perolens DSM 12744</name>
    <dbReference type="NCBI Taxonomy" id="1423792"/>
    <lineage>
        <taxon>Bacteria</taxon>
        <taxon>Bacillati</taxon>
        <taxon>Bacillota</taxon>
        <taxon>Bacilli</taxon>
        <taxon>Lactobacillales</taxon>
        <taxon>Lactobacillaceae</taxon>
        <taxon>Schleiferilactobacillus</taxon>
    </lineage>
</organism>
<evidence type="ECO:0000256" key="3">
    <source>
        <dbReference type="RuleBase" id="RU362132"/>
    </source>
</evidence>
<dbReference type="GO" id="GO:0009097">
    <property type="term" value="P:isoleucine biosynthetic process"/>
    <property type="evidence" value="ECO:0007669"/>
    <property type="project" value="TreeGrafter"/>
</dbReference>
<dbReference type="PATRIC" id="fig|1423792.3.peg.1122"/>
<dbReference type="GO" id="GO:0005948">
    <property type="term" value="C:acetolactate synthase complex"/>
    <property type="evidence" value="ECO:0007669"/>
    <property type="project" value="TreeGrafter"/>
</dbReference>
<feature type="domain" description="Thiamine pyrophosphate enzyme N-terminal TPP-binding" evidence="6">
    <location>
        <begin position="1"/>
        <end position="114"/>
    </location>
</feature>
<comment type="similarity">
    <text evidence="1 3">Belongs to the TPP enzyme family.</text>
</comment>
<dbReference type="STRING" id="1423792.FD09_GL001102"/>
<dbReference type="GO" id="GO:0009099">
    <property type="term" value="P:L-valine biosynthetic process"/>
    <property type="evidence" value="ECO:0007669"/>
    <property type="project" value="TreeGrafter"/>
</dbReference>
<dbReference type="SUPFAM" id="SSF52467">
    <property type="entry name" value="DHS-like NAD/FAD-binding domain"/>
    <property type="match status" value="1"/>
</dbReference>
<dbReference type="InterPro" id="IPR045229">
    <property type="entry name" value="TPP_enz"/>
</dbReference>
<dbReference type="GO" id="GO:0050660">
    <property type="term" value="F:flavin adenine dinucleotide binding"/>
    <property type="evidence" value="ECO:0007669"/>
    <property type="project" value="TreeGrafter"/>
</dbReference>
<sequence length="547" mass="59536">METAKQIVKVLENRNVKYVFGIPGEENIHLVDAINQSDKIQFILVRHEQGASFMAEVYGRLTGQPGVATATLGPGAINLLLGVADAQTNSTPLIAITAQGGLNRIYKESHQVIDLRAMFQPITKWSTNIYTAQSTSEVITKAYDKAVNGRPGPVYVGIPQDVEEQDTGKQLIANPMPAENNAPRTEEINAAAQAIRQAKHPVVLAGNGIIRGHACDAMRQLMDATHLPVATTFMGKGVVDDRSPYALGVVGFMAHDYENFAFDQADLIISIGYGLSEFNPVKINPEGKTPIIHLNTFTEDTDEHYPVKINIVATLKESIPALTKALAGYQAPALQPAIKQAVTNELAQGAADSDAPLTPQQIVSATREAVDDQGVVLVDTGALKMWMARLYPTYAPNTCLIDNGLSTMSWTLPGAIGAKLAEPNKHILSVMGDGSFMMNSQELETAVRYHVPMTILLWVDKAYGLIKWKMDMEMGHHSEVDFNNPDFIQYVSSFGANAHQVTSRSDLVSSLRDSMTKDNGVNVIIAPVDYRENMKLINKLGKVTISL</sequence>
<dbReference type="PANTHER" id="PTHR18968">
    <property type="entry name" value="THIAMINE PYROPHOSPHATE ENZYMES"/>
    <property type="match status" value="1"/>
</dbReference>
<dbReference type="SUPFAM" id="SSF52518">
    <property type="entry name" value="Thiamin diphosphate-binding fold (THDP-binding)"/>
    <property type="match status" value="2"/>
</dbReference>
<accession>A0A0R1N1D3</accession>
<dbReference type="EMBL" id="AZEC01000017">
    <property type="protein sequence ID" value="KRL09656.1"/>
    <property type="molecule type" value="Genomic_DNA"/>
</dbReference>
<name>A0A0R1N1D3_9LACO</name>
<dbReference type="FunFam" id="3.40.50.970:FF:000007">
    <property type="entry name" value="Acetolactate synthase"/>
    <property type="match status" value="1"/>
</dbReference>
<dbReference type="PANTHER" id="PTHR18968:SF129">
    <property type="entry name" value="ACETOLACTATE SYNTHASE"/>
    <property type="match status" value="1"/>
</dbReference>
<dbReference type="Proteomes" id="UP000051330">
    <property type="component" value="Unassembled WGS sequence"/>
</dbReference>
<protein>
    <submittedName>
        <fullName evidence="7">Acetolactate synthase, large subunit</fullName>
    </submittedName>
</protein>
<dbReference type="Pfam" id="PF02776">
    <property type="entry name" value="TPP_enzyme_N"/>
    <property type="match status" value="1"/>
</dbReference>
<dbReference type="InterPro" id="IPR029061">
    <property type="entry name" value="THDP-binding"/>
</dbReference>
<comment type="caution">
    <text evidence="7">The sequence shown here is derived from an EMBL/GenBank/DDBJ whole genome shotgun (WGS) entry which is preliminary data.</text>
</comment>
<dbReference type="CDD" id="cd07035">
    <property type="entry name" value="TPP_PYR_POX_like"/>
    <property type="match status" value="1"/>
</dbReference>
<evidence type="ECO:0000256" key="2">
    <source>
        <dbReference type="ARBA" id="ARBA00023052"/>
    </source>
</evidence>
<evidence type="ECO:0000259" key="4">
    <source>
        <dbReference type="Pfam" id="PF00205"/>
    </source>
</evidence>
<dbReference type="Gene3D" id="3.40.50.970">
    <property type="match status" value="2"/>
</dbReference>
<dbReference type="Gene3D" id="3.40.50.1220">
    <property type="entry name" value="TPP-binding domain"/>
    <property type="match status" value="1"/>
</dbReference>
<feature type="domain" description="Thiamine pyrophosphate enzyme central" evidence="4">
    <location>
        <begin position="188"/>
        <end position="322"/>
    </location>
</feature>
<evidence type="ECO:0000313" key="8">
    <source>
        <dbReference type="Proteomes" id="UP000051330"/>
    </source>
</evidence>
<dbReference type="GO" id="GO:0003984">
    <property type="term" value="F:acetolactate synthase activity"/>
    <property type="evidence" value="ECO:0007669"/>
    <property type="project" value="TreeGrafter"/>
</dbReference>
<feature type="domain" description="Thiamine pyrophosphate enzyme TPP-binding" evidence="5">
    <location>
        <begin position="379"/>
        <end position="524"/>
    </location>
</feature>
<evidence type="ECO:0000313" key="7">
    <source>
        <dbReference type="EMBL" id="KRL09656.1"/>
    </source>
</evidence>
<dbReference type="Pfam" id="PF00205">
    <property type="entry name" value="TPP_enzyme_M"/>
    <property type="match status" value="1"/>
</dbReference>
<gene>
    <name evidence="7" type="ORF">FD09_GL001102</name>
</gene>
<evidence type="ECO:0000259" key="5">
    <source>
        <dbReference type="Pfam" id="PF02775"/>
    </source>
</evidence>
<dbReference type="OrthoDB" id="4494979at2"/>
<dbReference type="InterPro" id="IPR000399">
    <property type="entry name" value="TPP-bd_CS"/>
</dbReference>
<proteinExistence type="inferred from homology"/>
<dbReference type="InterPro" id="IPR012001">
    <property type="entry name" value="Thiamin_PyroP_enz_TPP-bd_dom"/>
</dbReference>
<evidence type="ECO:0000259" key="6">
    <source>
        <dbReference type="Pfam" id="PF02776"/>
    </source>
</evidence>
<dbReference type="InterPro" id="IPR012000">
    <property type="entry name" value="Thiamin_PyroP_enz_cen_dom"/>
</dbReference>
<reference evidence="7 8" key="1">
    <citation type="journal article" date="2015" name="Genome Announc.">
        <title>Expanding the biotechnology potential of lactobacilli through comparative genomics of 213 strains and associated genera.</title>
        <authorList>
            <person name="Sun Z."/>
            <person name="Harris H.M."/>
            <person name="McCann A."/>
            <person name="Guo C."/>
            <person name="Argimon S."/>
            <person name="Zhang W."/>
            <person name="Yang X."/>
            <person name="Jeffery I.B."/>
            <person name="Cooney J.C."/>
            <person name="Kagawa T.F."/>
            <person name="Liu W."/>
            <person name="Song Y."/>
            <person name="Salvetti E."/>
            <person name="Wrobel A."/>
            <person name="Rasinkangas P."/>
            <person name="Parkhill J."/>
            <person name="Rea M.C."/>
            <person name="O'Sullivan O."/>
            <person name="Ritari J."/>
            <person name="Douillard F.P."/>
            <person name="Paul Ross R."/>
            <person name="Yang R."/>
            <person name="Briner A.E."/>
            <person name="Felis G.E."/>
            <person name="de Vos W.M."/>
            <person name="Barrangou R."/>
            <person name="Klaenhammer T.R."/>
            <person name="Caufield P.W."/>
            <person name="Cui Y."/>
            <person name="Zhang H."/>
            <person name="O'Toole P.W."/>
        </authorList>
    </citation>
    <scope>NUCLEOTIDE SEQUENCE [LARGE SCALE GENOMIC DNA]</scope>
    <source>
        <strain evidence="7 8">DSM 12744</strain>
    </source>
</reference>
<dbReference type="Pfam" id="PF02775">
    <property type="entry name" value="TPP_enzyme_C"/>
    <property type="match status" value="1"/>
</dbReference>
<dbReference type="RefSeq" id="WP_057822239.1">
    <property type="nucleotide sequence ID" value="NZ_AZEC01000017.1"/>
</dbReference>
<dbReference type="GO" id="GO:0030976">
    <property type="term" value="F:thiamine pyrophosphate binding"/>
    <property type="evidence" value="ECO:0007669"/>
    <property type="project" value="InterPro"/>
</dbReference>
<dbReference type="AlphaFoldDB" id="A0A0R1N1D3"/>
<keyword evidence="2 3" id="KW-0786">Thiamine pyrophosphate</keyword>
<keyword evidence="8" id="KW-1185">Reference proteome</keyword>
<dbReference type="NCBIfam" id="NF006187">
    <property type="entry name" value="PRK08322.1"/>
    <property type="match status" value="1"/>
</dbReference>
<dbReference type="PROSITE" id="PS00187">
    <property type="entry name" value="TPP_ENZYMES"/>
    <property type="match status" value="1"/>
</dbReference>
<dbReference type="InterPro" id="IPR011766">
    <property type="entry name" value="TPP_enzyme_TPP-bd"/>
</dbReference>
<dbReference type="InterPro" id="IPR029035">
    <property type="entry name" value="DHS-like_NAD/FAD-binding_dom"/>
</dbReference>